<dbReference type="InterPro" id="IPR011006">
    <property type="entry name" value="CheY-like_superfamily"/>
</dbReference>
<gene>
    <name evidence="5" type="ordered locus">Despr_2851</name>
</gene>
<evidence type="ECO:0000256" key="1">
    <source>
        <dbReference type="ARBA" id="ARBA00022553"/>
    </source>
</evidence>
<dbReference type="PANTHER" id="PTHR44591">
    <property type="entry name" value="STRESS RESPONSE REGULATOR PROTEIN 1"/>
    <property type="match status" value="1"/>
</dbReference>
<evidence type="ECO:0000256" key="2">
    <source>
        <dbReference type="ARBA" id="ARBA00023012"/>
    </source>
</evidence>
<evidence type="ECO:0000313" key="5">
    <source>
        <dbReference type="EMBL" id="ADW18985.1"/>
    </source>
</evidence>
<dbReference type="Pfam" id="PF13189">
    <property type="entry name" value="Cytidylate_kin2"/>
    <property type="match status" value="1"/>
</dbReference>
<dbReference type="GO" id="GO:0000160">
    <property type="term" value="P:phosphorelay signal transduction system"/>
    <property type="evidence" value="ECO:0007669"/>
    <property type="project" value="UniProtKB-KW"/>
</dbReference>
<name>A0A7U3YP73_DESPD</name>
<reference evidence="5 6" key="1">
    <citation type="journal article" date="2011" name="Stand. Genomic Sci.">
        <title>Complete genome sequence of Desulfobulbus propionicus type strain (1pr3).</title>
        <authorList>
            <person name="Pagani I."/>
            <person name="Lapidus A."/>
            <person name="Nolan M."/>
            <person name="Lucas S."/>
            <person name="Hammon N."/>
            <person name="Deshpande S."/>
            <person name="Cheng J.F."/>
            <person name="Chertkov O."/>
            <person name="Davenport K."/>
            <person name="Tapia R."/>
            <person name="Han C."/>
            <person name="Goodwin L."/>
            <person name="Pitluck S."/>
            <person name="Liolios K."/>
            <person name="Mavromatis K."/>
            <person name="Ivanova N."/>
            <person name="Mikhailova N."/>
            <person name="Pati A."/>
            <person name="Chen A."/>
            <person name="Palaniappan K."/>
            <person name="Land M."/>
            <person name="Hauser L."/>
            <person name="Chang Y.J."/>
            <person name="Jeffries C.D."/>
            <person name="Detter J.C."/>
            <person name="Brambilla E."/>
            <person name="Kannan K.P."/>
            <person name="Djao O.D."/>
            <person name="Rohde M."/>
            <person name="Pukall R."/>
            <person name="Spring S."/>
            <person name="Goker M."/>
            <person name="Sikorski J."/>
            <person name="Woyke T."/>
            <person name="Bristow J."/>
            <person name="Eisen J.A."/>
            <person name="Markowitz V."/>
            <person name="Hugenholtz P."/>
            <person name="Kyrpides N.C."/>
            <person name="Klenk H.P."/>
        </authorList>
    </citation>
    <scope>NUCLEOTIDE SEQUENCE [LARGE SCALE GENOMIC DNA]</scope>
    <source>
        <strain evidence="6">ATCC 33891 / DSM 2032 / 1pr3</strain>
    </source>
</reference>
<keyword evidence="2" id="KW-0902">Two-component regulatory system</keyword>
<dbReference type="Pfam" id="PF00072">
    <property type="entry name" value="Response_reg"/>
    <property type="match status" value="1"/>
</dbReference>
<evidence type="ECO:0000256" key="3">
    <source>
        <dbReference type="PROSITE-ProRule" id="PRU00169"/>
    </source>
</evidence>
<feature type="domain" description="Response regulatory" evidence="4">
    <location>
        <begin position="283"/>
        <end position="397"/>
    </location>
</feature>
<dbReference type="CDD" id="cd17536">
    <property type="entry name" value="REC_YesN-like"/>
    <property type="match status" value="1"/>
</dbReference>
<organism evidence="5 6">
    <name type="scientific">Desulfobulbus propionicus (strain ATCC 33891 / DSM 2032 / VKM B-1956 / 1pr3)</name>
    <dbReference type="NCBI Taxonomy" id="577650"/>
    <lineage>
        <taxon>Bacteria</taxon>
        <taxon>Pseudomonadati</taxon>
        <taxon>Thermodesulfobacteriota</taxon>
        <taxon>Desulfobulbia</taxon>
        <taxon>Desulfobulbales</taxon>
        <taxon>Desulfobulbaceae</taxon>
        <taxon>Desulfobulbus</taxon>
    </lineage>
</organism>
<dbReference type="RefSeq" id="WP_015725510.1">
    <property type="nucleotide sequence ID" value="NC_014972.1"/>
</dbReference>
<evidence type="ECO:0000313" key="6">
    <source>
        <dbReference type="Proteomes" id="UP000006365"/>
    </source>
</evidence>
<dbReference type="EMBL" id="CP002364">
    <property type="protein sequence ID" value="ADW18985.1"/>
    <property type="molecule type" value="Genomic_DNA"/>
</dbReference>
<keyword evidence="6" id="KW-1185">Reference proteome</keyword>
<dbReference type="PROSITE" id="PS50110">
    <property type="entry name" value="RESPONSE_REGULATORY"/>
    <property type="match status" value="1"/>
</dbReference>
<dbReference type="Gene3D" id="3.40.50.2300">
    <property type="match status" value="1"/>
</dbReference>
<dbReference type="InterPro" id="IPR050595">
    <property type="entry name" value="Bact_response_regulator"/>
</dbReference>
<sequence>MSVITLMCGSYCQGEQLVSLLREQVRYSVITDEEIVAKAADMSAISRKKIENVLANKPSIFNNITHEKERALAWMKLAMAETLLEADNTLIHGLTGHLIPDEITHVLRVCLIADMNYRLVQAGRETQVSEKEAVALIHKQDKEKAAWTDTLFGQPDPWSASLYDLVIPVDKIKLEEAVKLVVENLRSEVIQPTKASKRAERDFVLAAQVEVALARQGHFVSVAARDGAVTLTIHQNVLLLSRLEEELKTIAGSVDGVTSIETRLGKGFHKTDIYRKYDFETPRLLLVDDEREFVQTLSERLSMRDIDSAVVYDGESALDLMATDDPEVMILDLKMPGIDGFEVLRKTKETRPNVEVVILTGHGSEEDKATCMRLGAFAYLQKPVDIDELSATLKRAYDKVRAHKRA</sequence>
<keyword evidence="1 3" id="KW-0597">Phosphoprotein</keyword>
<dbReference type="SMART" id="SM00448">
    <property type="entry name" value="REC"/>
    <property type="match status" value="1"/>
</dbReference>
<feature type="modified residue" description="4-aspartylphosphate" evidence="3">
    <location>
        <position position="332"/>
    </location>
</feature>
<evidence type="ECO:0000259" key="4">
    <source>
        <dbReference type="PROSITE" id="PS50110"/>
    </source>
</evidence>
<dbReference type="AlphaFoldDB" id="A0A7U3YP73"/>
<dbReference type="Proteomes" id="UP000006365">
    <property type="component" value="Chromosome"/>
</dbReference>
<accession>A0A7U3YP73</accession>
<dbReference type="PANTHER" id="PTHR44591:SF14">
    <property type="entry name" value="PROTEIN PILG"/>
    <property type="match status" value="1"/>
</dbReference>
<dbReference type="KEGG" id="dpr:Despr_2851"/>
<dbReference type="InterPro" id="IPR001789">
    <property type="entry name" value="Sig_transdc_resp-reg_receiver"/>
</dbReference>
<dbReference type="InterPro" id="IPR027417">
    <property type="entry name" value="P-loop_NTPase"/>
</dbReference>
<dbReference type="Gene3D" id="3.40.50.300">
    <property type="entry name" value="P-loop containing nucleotide triphosphate hydrolases"/>
    <property type="match status" value="1"/>
</dbReference>
<protein>
    <submittedName>
        <fullName evidence="5">Response regulator receiver protein</fullName>
    </submittedName>
</protein>
<proteinExistence type="predicted"/>
<dbReference type="SUPFAM" id="SSF52172">
    <property type="entry name" value="CheY-like"/>
    <property type="match status" value="1"/>
</dbReference>